<evidence type="ECO:0000256" key="2">
    <source>
        <dbReference type="ARBA" id="ARBA00012180"/>
    </source>
</evidence>
<dbReference type="InterPro" id="IPR052055">
    <property type="entry name" value="Hepadnavirus_pol/RT"/>
</dbReference>
<evidence type="ECO:0000256" key="1">
    <source>
        <dbReference type="ARBA" id="ARBA00010879"/>
    </source>
</evidence>
<feature type="domain" description="Reverse transcriptase" evidence="4">
    <location>
        <begin position="153"/>
        <end position="337"/>
    </location>
</feature>
<accession>A0ABQ8L2V6</accession>
<evidence type="ECO:0000313" key="6">
    <source>
        <dbReference type="Proteomes" id="UP000830375"/>
    </source>
</evidence>
<dbReference type="Proteomes" id="UP000830375">
    <property type="component" value="Unassembled WGS sequence"/>
</dbReference>
<evidence type="ECO:0000259" key="4">
    <source>
        <dbReference type="PROSITE" id="PS50878"/>
    </source>
</evidence>
<dbReference type="EMBL" id="JACTAM010002347">
    <property type="protein sequence ID" value="KAI2645053.1"/>
    <property type="molecule type" value="Genomic_DNA"/>
</dbReference>
<comment type="caution">
    <text evidence="5">The sequence shown here is derived from an EMBL/GenBank/DDBJ whole genome shotgun (WGS) entry which is preliminary data.</text>
</comment>
<reference evidence="5 6" key="1">
    <citation type="submission" date="2022-01" db="EMBL/GenBank/DDBJ databases">
        <title>A high-quality chromosome-level genome assembly of rohu carp, Labeo rohita.</title>
        <authorList>
            <person name="Arick M.A. II"/>
            <person name="Hsu C.-Y."/>
            <person name="Magbanua Z."/>
            <person name="Pechanova O."/>
            <person name="Grover C."/>
            <person name="Miller E."/>
            <person name="Thrash A."/>
            <person name="Ezzel L."/>
            <person name="Alam S."/>
            <person name="Benzie J."/>
            <person name="Hamilton M."/>
            <person name="Karsi A."/>
            <person name="Lawrence M.L."/>
            <person name="Peterson D.G."/>
        </authorList>
    </citation>
    <scope>NUCLEOTIDE SEQUENCE [LARGE SCALE GENOMIC DNA]</scope>
    <source>
        <strain evidence="6">BAU-BD-2019</strain>
        <tissue evidence="5">Blood</tissue>
    </source>
</reference>
<gene>
    <name evidence="5" type="ORF">H4Q32_026837</name>
</gene>
<dbReference type="InterPro" id="IPR043502">
    <property type="entry name" value="DNA/RNA_pol_sf"/>
</dbReference>
<dbReference type="Pfam" id="PF00078">
    <property type="entry name" value="RVT_1"/>
    <property type="match status" value="1"/>
</dbReference>
<dbReference type="PROSITE" id="PS50878">
    <property type="entry name" value="RT_POL"/>
    <property type="match status" value="1"/>
</dbReference>
<dbReference type="SUPFAM" id="SSF56672">
    <property type="entry name" value="DNA/RNA polymerases"/>
    <property type="match status" value="1"/>
</dbReference>
<proteinExistence type="inferred from homology"/>
<dbReference type="Gene3D" id="3.10.10.10">
    <property type="entry name" value="HIV Type 1 Reverse Transcriptase, subunit A, domain 1"/>
    <property type="match status" value="1"/>
</dbReference>
<dbReference type="Gene3D" id="3.30.70.270">
    <property type="match status" value="1"/>
</dbReference>
<feature type="compositionally biased region" description="Polar residues" evidence="3">
    <location>
        <begin position="1"/>
        <end position="11"/>
    </location>
</feature>
<dbReference type="InterPro" id="IPR000477">
    <property type="entry name" value="RT_dom"/>
</dbReference>
<dbReference type="CDD" id="cd03714">
    <property type="entry name" value="RT_DIRS1"/>
    <property type="match status" value="1"/>
</dbReference>
<comment type="similarity">
    <text evidence="1">Belongs to the beta type-B retroviral polymerase family. HERV class-II K(HML-2) pol subfamily.</text>
</comment>
<sequence>MKSSEQPQPCTSSSRGSLRPSSPDTISGPQRAAPPGEERVALDYTVSVSPRGPREVSLLPLPGLQGAAASGEHISRVSPPTDVAELGCLPPLRGSLEQLVWQSPACLPLQVSKLAVQSTPEASPEQVFSTLVGPEQALVMEQEVETLLRKEAIEVVPSHDRETRFYSRYFIVPKKDGGLRPILDLRRLNRSVMRLRFKMLNVKQIVSQIRSKDWSVTIYLKNAYFHVSILPQHRKFLRFAFRGEAYQYQVLPFGLALLPHTFIKCVDAALVSLHLQGIRMLNYIDYWLILAQSEKNHLPRRAVGFDHEAGTLVPCSDRVNPRESKKAVVAQNQGVLLFANPLRMIKATWRKPWFLSQGPVLGVPCRGVTLATDTSLSGWGGGHERSYHPRSVEWSPSQLAVKPLEVFDPPSYYSLPAERTIDSQPNH</sequence>
<dbReference type="PANTHER" id="PTHR33050:SF7">
    <property type="entry name" value="RIBONUCLEASE H"/>
    <property type="match status" value="1"/>
</dbReference>
<feature type="region of interest" description="Disordered" evidence="3">
    <location>
        <begin position="1"/>
        <end position="39"/>
    </location>
</feature>
<dbReference type="InterPro" id="IPR043128">
    <property type="entry name" value="Rev_trsase/Diguanyl_cyclase"/>
</dbReference>
<name>A0ABQ8L2V6_LABRO</name>
<dbReference type="PANTHER" id="PTHR33050">
    <property type="entry name" value="REVERSE TRANSCRIPTASE DOMAIN-CONTAINING PROTEIN"/>
    <property type="match status" value="1"/>
</dbReference>
<feature type="compositionally biased region" description="Low complexity" evidence="3">
    <location>
        <begin position="12"/>
        <end position="23"/>
    </location>
</feature>
<dbReference type="EC" id="3.1.26.4" evidence="2"/>
<organism evidence="5 6">
    <name type="scientific">Labeo rohita</name>
    <name type="common">Indian major carp</name>
    <name type="synonym">Cyprinus rohita</name>
    <dbReference type="NCBI Taxonomy" id="84645"/>
    <lineage>
        <taxon>Eukaryota</taxon>
        <taxon>Metazoa</taxon>
        <taxon>Chordata</taxon>
        <taxon>Craniata</taxon>
        <taxon>Vertebrata</taxon>
        <taxon>Euteleostomi</taxon>
        <taxon>Actinopterygii</taxon>
        <taxon>Neopterygii</taxon>
        <taxon>Teleostei</taxon>
        <taxon>Ostariophysi</taxon>
        <taxon>Cypriniformes</taxon>
        <taxon>Cyprinidae</taxon>
        <taxon>Labeoninae</taxon>
        <taxon>Labeonini</taxon>
        <taxon>Labeo</taxon>
    </lineage>
</organism>
<evidence type="ECO:0000313" key="5">
    <source>
        <dbReference type="EMBL" id="KAI2645053.1"/>
    </source>
</evidence>
<evidence type="ECO:0000256" key="3">
    <source>
        <dbReference type="SAM" id="MobiDB-lite"/>
    </source>
</evidence>
<protein>
    <recommendedName>
        <fullName evidence="2">ribonuclease H</fullName>
        <ecNumber evidence="2">3.1.26.4</ecNumber>
    </recommendedName>
</protein>
<keyword evidence="6" id="KW-1185">Reference proteome</keyword>